<dbReference type="PROSITE" id="PS50088">
    <property type="entry name" value="ANK_REPEAT"/>
    <property type="match status" value="3"/>
</dbReference>
<dbReference type="PROSITE" id="PS50297">
    <property type="entry name" value="ANK_REP_REGION"/>
    <property type="match status" value="2"/>
</dbReference>
<organism evidence="5 6">
    <name type="scientific">Lasallia pustulata</name>
    <dbReference type="NCBI Taxonomy" id="136370"/>
    <lineage>
        <taxon>Eukaryota</taxon>
        <taxon>Fungi</taxon>
        <taxon>Dikarya</taxon>
        <taxon>Ascomycota</taxon>
        <taxon>Pezizomycotina</taxon>
        <taxon>Lecanoromycetes</taxon>
        <taxon>OSLEUM clade</taxon>
        <taxon>Umbilicariomycetidae</taxon>
        <taxon>Umbilicariales</taxon>
        <taxon>Umbilicariaceae</taxon>
        <taxon>Lasallia</taxon>
    </lineage>
</organism>
<dbReference type="Pfam" id="PF13637">
    <property type="entry name" value="Ank_4"/>
    <property type="match status" value="1"/>
</dbReference>
<dbReference type="SUPFAM" id="SSF48403">
    <property type="entry name" value="Ankyrin repeat"/>
    <property type="match status" value="1"/>
</dbReference>
<keyword evidence="6" id="KW-1185">Reference proteome</keyword>
<feature type="repeat" description="ANK" evidence="3">
    <location>
        <begin position="358"/>
        <end position="390"/>
    </location>
</feature>
<dbReference type="InterPro" id="IPR031348">
    <property type="entry name" value="PigL_N"/>
</dbReference>
<dbReference type="InterPro" id="IPR002110">
    <property type="entry name" value="Ankyrin_rpt"/>
</dbReference>
<dbReference type="Pfam" id="PF12796">
    <property type="entry name" value="Ank_2"/>
    <property type="match status" value="1"/>
</dbReference>
<dbReference type="PANTHER" id="PTHR24126">
    <property type="entry name" value="ANKYRIN REPEAT, PH AND SEC7 DOMAIN CONTAINING PROTEIN SECG-RELATED"/>
    <property type="match status" value="1"/>
</dbReference>
<dbReference type="PANTHER" id="PTHR24126:SF14">
    <property type="entry name" value="ANK_REP_REGION DOMAIN-CONTAINING PROTEIN"/>
    <property type="match status" value="1"/>
</dbReference>
<keyword evidence="1" id="KW-0677">Repeat</keyword>
<evidence type="ECO:0000256" key="3">
    <source>
        <dbReference type="PROSITE-ProRule" id="PRU00023"/>
    </source>
</evidence>
<evidence type="ECO:0000256" key="2">
    <source>
        <dbReference type="ARBA" id="ARBA00023043"/>
    </source>
</evidence>
<sequence>MDPLSLTVSVVALMTTAVQTVRGLEKLRRAFGAQEKLLELFNEVADLRALFFVVHEIVIRNDTEEAPIKAISQVLDRAYVLLEDLNSLIHQILKPTGPQETSRLSRRAWLLQEGRLLQLRDSLRDLRNRLNIGISAFTSFLIDQNADCEYEDKYFHSPVGACWEMTFQKVPTLPPCIVGESTEDIDFLDGREFTILHKIVLGIASIPLSEHLDFSNADINAKDAMGQTALHWASVRGDLEAIEILLASGADPNLLSDAHWSPLHHAAISAVPGTLEPLLRESAKVDELNNRGHTALSIAALVHDDPDFLNPLYRFGADIHSSNHSGQTSLHRAALRDNVSTARWLIDRGVDVNQPDKMGYTALHQCIRSGSHKTLALLLNAGCHTDMQASDARTILHDAAAHGDLKMLSILCEGSLDSIDIEVKDSKGMRAEEIFEMLRHQHQEESDNERLESMRTFDSLLQKLKRYQQRPGNAAFDFATASPELALEVDEFLDAAERMESSQGTGSLETSIGSLILADNGLAEGASQLTLQVKSG</sequence>
<evidence type="ECO:0000259" key="4">
    <source>
        <dbReference type="Pfam" id="PF17111"/>
    </source>
</evidence>
<protein>
    <submittedName>
        <fullName evidence="5">Ankyrin repeat-containing domain</fullName>
    </submittedName>
</protein>
<name>A0A1W5D6U6_9LECA</name>
<dbReference type="SMART" id="SM00248">
    <property type="entry name" value="ANK"/>
    <property type="match status" value="6"/>
</dbReference>
<evidence type="ECO:0000313" key="5">
    <source>
        <dbReference type="EMBL" id="SLM38629.1"/>
    </source>
</evidence>
<proteinExistence type="predicted"/>
<dbReference type="Gene3D" id="1.25.40.20">
    <property type="entry name" value="Ankyrin repeat-containing domain"/>
    <property type="match status" value="1"/>
</dbReference>
<dbReference type="InterPro" id="IPR036770">
    <property type="entry name" value="Ankyrin_rpt-contain_sf"/>
</dbReference>
<dbReference type="AlphaFoldDB" id="A0A1W5D6U6"/>
<feature type="repeat" description="ANK" evidence="3">
    <location>
        <begin position="325"/>
        <end position="357"/>
    </location>
</feature>
<dbReference type="Proteomes" id="UP000192927">
    <property type="component" value="Unassembled WGS sequence"/>
</dbReference>
<reference evidence="6" key="1">
    <citation type="submission" date="2017-03" db="EMBL/GenBank/DDBJ databases">
        <authorList>
            <person name="Sharma R."/>
            <person name="Thines M."/>
        </authorList>
    </citation>
    <scope>NUCLEOTIDE SEQUENCE [LARGE SCALE GENOMIC DNA]</scope>
</reference>
<dbReference type="EMBL" id="FWEW01002617">
    <property type="protein sequence ID" value="SLM38629.1"/>
    <property type="molecule type" value="Genomic_DNA"/>
</dbReference>
<evidence type="ECO:0000313" key="6">
    <source>
        <dbReference type="Proteomes" id="UP000192927"/>
    </source>
</evidence>
<feature type="repeat" description="ANK" evidence="3">
    <location>
        <begin position="225"/>
        <end position="257"/>
    </location>
</feature>
<feature type="domain" description="Azaphilone pigments biosynthesis cluster protein L N-terminal" evidence="4">
    <location>
        <begin position="1"/>
        <end position="135"/>
    </location>
</feature>
<evidence type="ECO:0000256" key="1">
    <source>
        <dbReference type="ARBA" id="ARBA00022737"/>
    </source>
</evidence>
<dbReference type="Pfam" id="PF17111">
    <property type="entry name" value="PigL_N"/>
    <property type="match status" value="1"/>
</dbReference>
<accession>A0A1W5D6U6</accession>
<keyword evidence="2 3" id="KW-0040">ANK repeat</keyword>